<accession>A0A1E5LJ19</accession>
<dbReference type="Pfam" id="PF02801">
    <property type="entry name" value="Ketoacyl-synt_C"/>
    <property type="match status" value="1"/>
</dbReference>
<dbReference type="GO" id="GO:0004315">
    <property type="term" value="F:3-oxoacyl-[acyl-carrier-protein] synthase activity"/>
    <property type="evidence" value="ECO:0007669"/>
    <property type="project" value="TreeGrafter"/>
</dbReference>
<dbReference type="Proteomes" id="UP000095209">
    <property type="component" value="Unassembled WGS sequence"/>
</dbReference>
<dbReference type="RefSeq" id="WP_069715843.1">
    <property type="nucleotide sequence ID" value="NZ_MJEH01000005.1"/>
</dbReference>
<feature type="domain" description="Ketosynthase family 3 (KS3)" evidence="4">
    <location>
        <begin position="1"/>
        <end position="390"/>
    </location>
</feature>
<evidence type="ECO:0000256" key="3">
    <source>
        <dbReference type="RuleBase" id="RU003694"/>
    </source>
</evidence>
<comment type="similarity">
    <text evidence="1 3">Belongs to the thiolase-like superfamily. Beta-ketoacyl-ACP synthases family.</text>
</comment>
<keyword evidence="6" id="KW-1185">Reference proteome</keyword>
<gene>
    <name evidence="5" type="ORF">BFG57_09510</name>
</gene>
<dbReference type="STRING" id="1305675.BFG57_09510"/>
<protein>
    <recommendedName>
        <fullName evidence="4">Ketosynthase family 3 (KS3) domain-containing protein</fullName>
    </recommendedName>
</protein>
<proteinExistence type="inferred from homology"/>
<dbReference type="PROSITE" id="PS52004">
    <property type="entry name" value="KS3_2"/>
    <property type="match status" value="1"/>
</dbReference>
<dbReference type="EMBL" id="MJEH01000005">
    <property type="protein sequence ID" value="OEH94074.1"/>
    <property type="molecule type" value="Genomic_DNA"/>
</dbReference>
<evidence type="ECO:0000313" key="5">
    <source>
        <dbReference type="EMBL" id="OEH94074.1"/>
    </source>
</evidence>
<dbReference type="InterPro" id="IPR020841">
    <property type="entry name" value="PKS_Beta-ketoAc_synthase_dom"/>
</dbReference>
<dbReference type="SMART" id="SM00825">
    <property type="entry name" value="PKS_KS"/>
    <property type="match status" value="1"/>
</dbReference>
<organism evidence="5 6">
    <name type="scientific">Bacillus solimangrovi</name>
    <dbReference type="NCBI Taxonomy" id="1305675"/>
    <lineage>
        <taxon>Bacteria</taxon>
        <taxon>Bacillati</taxon>
        <taxon>Bacillota</taxon>
        <taxon>Bacilli</taxon>
        <taxon>Bacillales</taxon>
        <taxon>Bacillaceae</taxon>
        <taxon>Bacillus</taxon>
    </lineage>
</organism>
<dbReference type="SUPFAM" id="SSF53901">
    <property type="entry name" value="Thiolase-like"/>
    <property type="match status" value="2"/>
</dbReference>
<comment type="caution">
    <text evidence="5">The sequence shown here is derived from an EMBL/GenBank/DDBJ whole genome shotgun (WGS) entry which is preliminary data.</text>
</comment>
<dbReference type="OrthoDB" id="2773909at2"/>
<dbReference type="GO" id="GO:0006633">
    <property type="term" value="P:fatty acid biosynthetic process"/>
    <property type="evidence" value="ECO:0007669"/>
    <property type="project" value="TreeGrafter"/>
</dbReference>
<evidence type="ECO:0000259" key="4">
    <source>
        <dbReference type="PROSITE" id="PS52004"/>
    </source>
</evidence>
<dbReference type="PANTHER" id="PTHR11712">
    <property type="entry name" value="POLYKETIDE SYNTHASE-RELATED"/>
    <property type="match status" value="1"/>
</dbReference>
<evidence type="ECO:0000256" key="1">
    <source>
        <dbReference type="ARBA" id="ARBA00008467"/>
    </source>
</evidence>
<keyword evidence="2 3" id="KW-0808">Transferase</keyword>
<dbReference type="InterPro" id="IPR014030">
    <property type="entry name" value="Ketoacyl_synth_N"/>
</dbReference>
<evidence type="ECO:0000313" key="6">
    <source>
        <dbReference type="Proteomes" id="UP000095209"/>
    </source>
</evidence>
<dbReference type="GO" id="GO:0005829">
    <property type="term" value="C:cytosol"/>
    <property type="evidence" value="ECO:0007669"/>
    <property type="project" value="TreeGrafter"/>
</dbReference>
<name>A0A1E5LJ19_9BACI</name>
<dbReference type="InterPro" id="IPR014031">
    <property type="entry name" value="Ketoacyl_synth_C"/>
</dbReference>
<evidence type="ECO:0000256" key="2">
    <source>
        <dbReference type="ARBA" id="ARBA00022679"/>
    </source>
</evidence>
<dbReference type="Gene3D" id="3.40.47.10">
    <property type="match status" value="1"/>
</dbReference>
<dbReference type="AlphaFoldDB" id="A0A1E5LJ19"/>
<reference evidence="5 6" key="1">
    <citation type="submission" date="2016-08" db="EMBL/GenBank/DDBJ databases">
        <title>Genome of Bacillus solimangrovi GH2-4.</title>
        <authorList>
            <person name="Lim S."/>
            <person name="Kim B.-C."/>
        </authorList>
    </citation>
    <scope>NUCLEOTIDE SEQUENCE [LARGE SCALE GENOMIC DNA]</scope>
    <source>
        <strain evidence="5 6">GH2-4</strain>
    </source>
</reference>
<dbReference type="Pfam" id="PF00109">
    <property type="entry name" value="ketoacyl-synt"/>
    <property type="match status" value="1"/>
</dbReference>
<dbReference type="PANTHER" id="PTHR11712:SF336">
    <property type="entry name" value="3-OXOACYL-[ACYL-CARRIER-PROTEIN] SYNTHASE, MITOCHONDRIAL"/>
    <property type="match status" value="1"/>
</dbReference>
<sequence>MERISVTGFGIKAPNATNIDQFRCILERGNNALNYVEHPTIGQIVCGVVRETFEEVDGVKFKKYPRIVRMAISASYDAFSMSRIKNKKNSKKIAVIVGSSNGAAIEIEKHVLISKEKSYNRFPPTAIAKMNANSIVSGITSFLGLNGMSLLITNSCTSSLDAINVAKSLLETKQADACIVCGIDSSLTDIAFYGFSKIGITHRNSEISNGGPFSGKDYFAMAEGAGAVILERESDVLQEDREIFGFINNVASNQDGLSIYHSDLSGKWMNEAARQVLNGKQPDFVNSQALGLEENDQIEKQLFQDLINDDVPISSIKGLFGHPFGAAGMLQCVSSLLSMNYGFISPVTNTIGKDYLHLPIVRKTKYQKVDNVLITNHGYGGNNACLFMSKT</sequence>
<dbReference type="InterPro" id="IPR016039">
    <property type="entry name" value="Thiolase-like"/>
</dbReference>
<dbReference type="InterPro" id="IPR000794">
    <property type="entry name" value="Beta-ketoacyl_synthase"/>
</dbReference>